<protein>
    <submittedName>
        <fullName evidence="1">Uncharacterized protein</fullName>
    </submittedName>
</protein>
<dbReference type="RefSeq" id="WP_053401535.1">
    <property type="nucleotide sequence ID" value="NZ_LILC01000013.1"/>
</dbReference>
<evidence type="ECO:0000313" key="1">
    <source>
        <dbReference type="EMBL" id="KOO46444.1"/>
    </source>
</evidence>
<keyword evidence="2" id="KW-1185">Reference proteome</keyword>
<name>A0A0M0L5Z7_9BACI</name>
<proteinExistence type="predicted"/>
<evidence type="ECO:0000313" key="2">
    <source>
        <dbReference type="Proteomes" id="UP000037558"/>
    </source>
</evidence>
<accession>A0A0M0L5Z7</accession>
<sequence>MKKVIIGAFAIGIMTLVLLKFDHMHVSAEEAISHENNVKIIESKDIKNYGKIVLFEDETFRTFGISRLERKFGFLYQSDGGTFGYSVEAGKPFKATGMGDHSRFVVAIETAPRSKIKYIALGNHLKGVSQTAPYHLSLNDVKSHSKVYHVQKVKNRYALFVLNKYTESNWNIRAFDKKGRLVADKLFAGEARYVNWK</sequence>
<dbReference type="AlphaFoldDB" id="A0A0M0L5Z7"/>
<dbReference type="STRING" id="284581.AMD01_11485"/>
<dbReference type="OrthoDB" id="2618617at2"/>
<comment type="caution">
    <text evidence="1">The sequence shown here is derived from an EMBL/GenBank/DDBJ whole genome shotgun (WGS) entry which is preliminary data.</text>
</comment>
<dbReference type="PATRIC" id="fig|284581.3.peg.2411"/>
<gene>
    <name evidence="1" type="ORF">AMD01_11485</name>
</gene>
<organism evidence="1 2">
    <name type="scientific">Priestia koreensis</name>
    <dbReference type="NCBI Taxonomy" id="284581"/>
    <lineage>
        <taxon>Bacteria</taxon>
        <taxon>Bacillati</taxon>
        <taxon>Bacillota</taxon>
        <taxon>Bacilli</taxon>
        <taxon>Bacillales</taxon>
        <taxon>Bacillaceae</taxon>
        <taxon>Priestia</taxon>
    </lineage>
</organism>
<dbReference type="Proteomes" id="UP000037558">
    <property type="component" value="Unassembled WGS sequence"/>
</dbReference>
<dbReference type="EMBL" id="LILC01000013">
    <property type="protein sequence ID" value="KOO46444.1"/>
    <property type="molecule type" value="Genomic_DNA"/>
</dbReference>
<reference evidence="2" key="1">
    <citation type="submission" date="2015-08" db="EMBL/GenBank/DDBJ databases">
        <title>Fjat-14210 dsm16467.</title>
        <authorList>
            <person name="Liu B."/>
            <person name="Wang J."/>
            <person name="Zhu Y."/>
            <person name="Liu G."/>
            <person name="Chen Q."/>
            <person name="Chen Z."/>
            <person name="Lan J."/>
            <person name="Che J."/>
            <person name="Ge C."/>
            <person name="Shi H."/>
            <person name="Pan Z."/>
            <person name="Liu X."/>
        </authorList>
    </citation>
    <scope>NUCLEOTIDE SEQUENCE [LARGE SCALE GENOMIC DNA]</scope>
    <source>
        <strain evidence="2">DSM 16467</strain>
    </source>
</reference>